<dbReference type="PANTHER" id="PTHR42771">
    <property type="entry name" value="IRON(3+)-HYDROXAMATE IMPORT ATP-BINDING PROTEIN FHUC"/>
    <property type="match status" value="1"/>
</dbReference>
<evidence type="ECO:0000256" key="7">
    <source>
        <dbReference type="ARBA" id="ARBA00023004"/>
    </source>
</evidence>
<gene>
    <name evidence="11" type="ORF">HXK21_01085</name>
</gene>
<dbReference type="SMART" id="SM00382">
    <property type="entry name" value="AAA"/>
    <property type="match status" value="1"/>
</dbReference>
<proteinExistence type="predicted"/>
<feature type="domain" description="ABC transporter" evidence="10">
    <location>
        <begin position="25"/>
        <end position="265"/>
    </location>
</feature>
<dbReference type="InterPro" id="IPR003439">
    <property type="entry name" value="ABC_transporter-like_ATP-bd"/>
</dbReference>
<dbReference type="Gene3D" id="3.40.50.300">
    <property type="entry name" value="P-loop containing nucleotide triphosphate hydrolases"/>
    <property type="match status" value="1"/>
</dbReference>
<evidence type="ECO:0000259" key="10">
    <source>
        <dbReference type="PROSITE" id="PS50893"/>
    </source>
</evidence>
<evidence type="ECO:0000256" key="6">
    <source>
        <dbReference type="ARBA" id="ARBA00022840"/>
    </source>
</evidence>
<evidence type="ECO:0000256" key="1">
    <source>
        <dbReference type="ARBA" id="ARBA00004202"/>
    </source>
</evidence>
<dbReference type="GO" id="GO:0005524">
    <property type="term" value="F:ATP binding"/>
    <property type="evidence" value="ECO:0007669"/>
    <property type="project" value="UniProtKB-KW"/>
</dbReference>
<dbReference type="InterPro" id="IPR051535">
    <property type="entry name" value="Siderophore_ABC-ATPase"/>
</dbReference>
<dbReference type="GO" id="GO:0006826">
    <property type="term" value="P:iron ion transport"/>
    <property type="evidence" value="ECO:0007669"/>
    <property type="project" value="UniProtKB-KW"/>
</dbReference>
<name>A0A929WZ99_9BACT</name>
<dbReference type="EMBL" id="JABZGR010000002">
    <property type="protein sequence ID" value="MBF0969626.1"/>
    <property type="molecule type" value="Genomic_DNA"/>
</dbReference>
<protein>
    <submittedName>
        <fullName evidence="11">ABC transporter ATP-binding protein</fullName>
    </submittedName>
</protein>
<dbReference type="GO" id="GO:0016887">
    <property type="term" value="F:ATP hydrolysis activity"/>
    <property type="evidence" value="ECO:0007669"/>
    <property type="project" value="InterPro"/>
</dbReference>
<evidence type="ECO:0000256" key="2">
    <source>
        <dbReference type="ARBA" id="ARBA00022448"/>
    </source>
</evidence>
<sequence>MRNFAAMKKFASAAAAPSFSPDAPIAFQDLSIGYGHRRRQKIVGLQLTGSLKCAALTALIGPNGCGKSTLLRTLAGLQPSLGGELYVGGECISDLRPKDLARRVSIVLTSRPEATLMTAEEVVATGRGPHTAFWGLLNDADQAAVERAMVQTNTTRFRRRLFSTLSDGERQRVMLARALAQATPAILLDEPTAFLDYPSKRELMRLLRKLAHEEGKAILVSTHEIEVVVNTADAIWMPERDHIYKEEAPLDLQRIVDRLEASSRLLEAAQSTQ</sequence>
<dbReference type="GO" id="GO:0005886">
    <property type="term" value="C:plasma membrane"/>
    <property type="evidence" value="ECO:0007669"/>
    <property type="project" value="UniProtKB-SubCell"/>
</dbReference>
<evidence type="ECO:0000256" key="3">
    <source>
        <dbReference type="ARBA" id="ARBA00022475"/>
    </source>
</evidence>
<keyword evidence="2" id="KW-0813">Transport</keyword>
<comment type="caution">
    <text evidence="11">The sequence shown here is derived from an EMBL/GenBank/DDBJ whole genome shotgun (WGS) entry which is preliminary data.</text>
</comment>
<keyword evidence="5" id="KW-0547">Nucleotide-binding</keyword>
<evidence type="ECO:0000313" key="12">
    <source>
        <dbReference type="Proteomes" id="UP000704068"/>
    </source>
</evidence>
<evidence type="ECO:0000256" key="9">
    <source>
        <dbReference type="ARBA" id="ARBA00023136"/>
    </source>
</evidence>
<keyword evidence="9" id="KW-0472">Membrane</keyword>
<evidence type="ECO:0000256" key="5">
    <source>
        <dbReference type="ARBA" id="ARBA00022741"/>
    </source>
</evidence>
<dbReference type="Pfam" id="PF00005">
    <property type="entry name" value="ABC_tran"/>
    <property type="match status" value="1"/>
</dbReference>
<dbReference type="PROSITE" id="PS50893">
    <property type="entry name" value="ABC_TRANSPORTER_2"/>
    <property type="match status" value="1"/>
</dbReference>
<keyword evidence="8" id="KW-0406">Ion transport</keyword>
<reference evidence="11" key="1">
    <citation type="submission" date="2020-04" db="EMBL/GenBank/DDBJ databases">
        <title>Deep metagenomics examines the oral microbiome during advanced dental caries in children, revealing novel taxa and co-occurrences with host molecules.</title>
        <authorList>
            <person name="Baker J.L."/>
            <person name="Morton J.T."/>
            <person name="Dinis M."/>
            <person name="Alvarez R."/>
            <person name="Tran N.C."/>
            <person name="Knight R."/>
            <person name="Edlund A."/>
        </authorList>
    </citation>
    <scope>NUCLEOTIDE SEQUENCE</scope>
    <source>
        <strain evidence="11">JCVI_34_bin.1</strain>
    </source>
</reference>
<dbReference type="InterPro" id="IPR003593">
    <property type="entry name" value="AAA+_ATPase"/>
</dbReference>
<dbReference type="AlphaFoldDB" id="A0A929WZ99"/>
<keyword evidence="3" id="KW-1003">Cell membrane</keyword>
<dbReference type="PANTHER" id="PTHR42771:SF2">
    <property type="entry name" value="IRON(3+)-HYDROXAMATE IMPORT ATP-BINDING PROTEIN FHUC"/>
    <property type="match status" value="1"/>
</dbReference>
<dbReference type="SUPFAM" id="SSF52540">
    <property type="entry name" value="P-loop containing nucleoside triphosphate hydrolases"/>
    <property type="match status" value="1"/>
</dbReference>
<keyword evidence="4" id="KW-0410">Iron transport</keyword>
<accession>A0A929WZ99</accession>
<evidence type="ECO:0000256" key="8">
    <source>
        <dbReference type="ARBA" id="ARBA00023065"/>
    </source>
</evidence>
<dbReference type="CDD" id="cd03214">
    <property type="entry name" value="ABC_Iron-Siderophores_B12_Hemin"/>
    <property type="match status" value="1"/>
</dbReference>
<dbReference type="InterPro" id="IPR027417">
    <property type="entry name" value="P-loop_NTPase"/>
</dbReference>
<keyword evidence="7" id="KW-0408">Iron</keyword>
<organism evidence="11 12">
    <name type="scientific">Alloprevotella tannerae</name>
    <dbReference type="NCBI Taxonomy" id="76122"/>
    <lineage>
        <taxon>Bacteria</taxon>
        <taxon>Pseudomonadati</taxon>
        <taxon>Bacteroidota</taxon>
        <taxon>Bacteroidia</taxon>
        <taxon>Bacteroidales</taxon>
        <taxon>Prevotellaceae</taxon>
        <taxon>Alloprevotella</taxon>
    </lineage>
</organism>
<comment type="subcellular location">
    <subcellularLocation>
        <location evidence="1">Cell membrane</location>
        <topology evidence="1">Peripheral membrane protein</topology>
    </subcellularLocation>
</comment>
<evidence type="ECO:0000256" key="4">
    <source>
        <dbReference type="ARBA" id="ARBA00022496"/>
    </source>
</evidence>
<dbReference type="Proteomes" id="UP000704068">
    <property type="component" value="Unassembled WGS sequence"/>
</dbReference>
<keyword evidence="6 11" id="KW-0067">ATP-binding</keyword>
<evidence type="ECO:0000313" key="11">
    <source>
        <dbReference type="EMBL" id="MBF0969626.1"/>
    </source>
</evidence>